<keyword evidence="3" id="KW-1185">Reference proteome</keyword>
<dbReference type="Proteomes" id="UP000248817">
    <property type="component" value="Unassembled WGS sequence"/>
</dbReference>
<name>A0A2V5I8M4_9EURO</name>
<evidence type="ECO:0000256" key="1">
    <source>
        <dbReference type="SAM" id="MobiDB-lite"/>
    </source>
</evidence>
<proteinExistence type="predicted"/>
<reference evidence="2 3" key="1">
    <citation type="submission" date="2018-02" db="EMBL/GenBank/DDBJ databases">
        <title>The genomes of Aspergillus section Nigri reveals drivers in fungal speciation.</title>
        <authorList>
            <consortium name="DOE Joint Genome Institute"/>
            <person name="Vesth T.C."/>
            <person name="Nybo J."/>
            <person name="Theobald S."/>
            <person name="Brandl J."/>
            <person name="Frisvad J.C."/>
            <person name="Nielsen K.F."/>
            <person name="Lyhne E.K."/>
            <person name="Kogle M.E."/>
            <person name="Kuo A."/>
            <person name="Riley R."/>
            <person name="Clum A."/>
            <person name="Nolan M."/>
            <person name="Lipzen A."/>
            <person name="Salamov A."/>
            <person name="Henrissat B."/>
            <person name="Wiebenga A."/>
            <person name="De vries R.P."/>
            <person name="Grigoriev I.V."/>
            <person name="Mortensen U.H."/>
            <person name="Andersen M.R."/>
            <person name="Baker S.E."/>
        </authorList>
    </citation>
    <scope>NUCLEOTIDE SEQUENCE [LARGE SCALE GENOMIC DNA]</scope>
    <source>
        <strain evidence="2 3">CBS 114.80</strain>
    </source>
</reference>
<feature type="region of interest" description="Disordered" evidence="1">
    <location>
        <begin position="1"/>
        <end position="33"/>
    </location>
</feature>
<organism evidence="2 3">
    <name type="scientific">Aspergillus indologenus CBS 114.80</name>
    <dbReference type="NCBI Taxonomy" id="1450541"/>
    <lineage>
        <taxon>Eukaryota</taxon>
        <taxon>Fungi</taxon>
        <taxon>Dikarya</taxon>
        <taxon>Ascomycota</taxon>
        <taxon>Pezizomycotina</taxon>
        <taxon>Eurotiomycetes</taxon>
        <taxon>Eurotiomycetidae</taxon>
        <taxon>Eurotiales</taxon>
        <taxon>Aspergillaceae</taxon>
        <taxon>Aspergillus</taxon>
        <taxon>Aspergillus subgen. Circumdati</taxon>
    </lineage>
</organism>
<sequence>GVSPVSESGDQTGSASEQDGATSKAPSATETQTIGAAWGKNISAPASSSTGFQRIHSSTPTAASSTAAVTAVSTASSAAGALFTGAASAMHITNGQMMGSLAGGLVSMLLMFV</sequence>
<protein>
    <submittedName>
        <fullName evidence="2">Uncharacterized protein</fullName>
    </submittedName>
</protein>
<accession>A0A2V5I8M4</accession>
<dbReference type="AlphaFoldDB" id="A0A2V5I8M4"/>
<dbReference type="EMBL" id="KZ825774">
    <property type="protein sequence ID" value="PYI24860.1"/>
    <property type="molecule type" value="Genomic_DNA"/>
</dbReference>
<evidence type="ECO:0000313" key="2">
    <source>
        <dbReference type="EMBL" id="PYI24860.1"/>
    </source>
</evidence>
<evidence type="ECO:0000313" key="3">
    <source>
        <dbReference type="Proteomes" id="UP000248817"/>
    </source>
</evidence>
<gene>
    <name evidence="2" type="ORF">BP00DRAFT_452695</name>
</gene>
<feature type="non-terminal residue" evidence="2">
    <location>
        <position position="1"/>
    </location>
</feature>